<dbReference type="EMBL" id="NFFZ01000004">
    <property type="protein sequence ID" value="OTI63185.1"/>
    <property type="molecule type" value="Genomic_DNA"/>
</dbReference>
<dbReference type="Gene3D" id="3.90.79.10">
    <property type="entry name" value="Nucleoside Triphosphate Pyrophosphohydrolase"/>
    <property type="match status" value="1"/>
</dbReference>
<dbReference type="InterPro" id="IPR000086">
    <property type="entry name" value="NUDIX_hydrolase_dom"/>
</dbReference>
<dbReference type="InterPro" id="IPR020476">
    <property type="entry name" value="Nudix_hydrolase"/>
</dbReference>
<name>A0A241XS64_PSEAI</name>
<comment type="caution">
    <text evidence="5">The sequence shown here is derived from an EMBL/GenBank/DDBJ whole genome shotgun (WGS) entry which is preliminary data.</text>
</comment>
<evidence type="ECO:0000313" key="6">
    <source>
        <dbReference type="Proteomes" id="UP000194857"/>
    </source>
</evidence>
<dbReference type="RefSeq" id="WP_065327506.1">
    <property type="nucleotide sequence ID" value="NZ_NFFZ01000004.1"/>
</dbReference>
<feature type="domain" description="Nudix hydrolase" evidence="4">
    <location>
        <begin position="4"/>
        <end position="138"/>
    </location>
</feature>
<evidence type="ECO:0000256" key="2">
    <source>
        <dbReference type="ARBA" id="ARBA00022801"/>
    </source>
</evidence>
<dbReference type="PANTHER" id="PTHR16099:SF5">
    <property type="entry name" value="NUCLEOTIDE TRIPHOSPHATE DIPHOSPHATASE NUDT15"/>
    <property type="match status" value="1"/>
</dbReference>
<accession>A0A241XS64</accession>
<comment type="cofactor">
    <cofactor evidence="1">
        <name>Mg(2+)</name>
        <dbReference type="ChEBI" id="CHEBI:18420"/>
    </cofactor>
</comment>
<reference evidence="5 6" key="1">
    <citation type="submission" date="2017-05" db="EMBL/GenBank/DDBJ databases">
        <authorList>
            <person name="Song R."/>
            <person name="Chenine A.L."/>
            <person name="Ruprecht R.M."/>
        </authorList>
    </citation>
    <scope>NUCLEOTIDE SEQUENCE [LARGE SCALE GENOMIC DNA]</scope>
    <source>
        <strain evidence="5 6">S567_C10_BS</strain>
    </source>
</reference>
<dbReference type="Proteomes" id="UP000194857">
    <property type="component" value="Unassembled WGS sequence"/>
</dbReference>
<evidence type="ECO:0000259" key="4">
    <source>
        <dbReference type="PROSITE" id="PS51462"/>
    </source>
</evidence>
<sequence>MSNAVGVGVAVIICREGKVLVGRRKGSHGEGAWAVPGGRLEFGETVEECARREVLEETGLRLGEITQCEMATNDIFASEGKHFVTLWALAKLEDDQAPATLEPHKCHGWEWHTWDGIPQPHFLPLANLKRQRQRPMFDAES</sequence>
<evidence type="ECO:0000256" key="1">
    <source>
        <dbReference type="ARBA" id="ARBA00001946"/>
    </source>
</evidence>
<dbReference type="PRINTS" id="PR00502">
    <property type="entry name" value="NUDIXFAMILY"/>
</dbReference>
<proteinExistence type="inferred from homology"/>
<keyword evidence="2 3" id="KW-0378">Hydrolase</keyword>
<dbReference type="GO" id="GO:0016787">
    <property type="term" value="F:hydrolase activity"/>
    <property type="evidence" value="ECO:0007669"/>
    <property type="project" value="UniProtKB-KW"/>
</dbReference>
<comment type="similarity">
    <text evidence="3">Belongs to the Nudix hydrolase family.</text>
</comment>
<dbReference type="PROSITE" id="PS51462">
    <property type="entry name" value="NUDIX"/>
    <property type="match status" value="1"/>
</dbReference>
<protein>
    <recommendedName>
        <fullName evidence="4">Nudix hydrolase domain-containing protein</fullName>
    </recommendedName>
</protein>
<dbReference type="SUPFAM" id="SSF55811">
    <property type="entry name" value="Nudix"/>
    <property type="match status" value="1"/>
</dbReference>
<dbReference type="FunFam" id="3.90.79.10:FF:000060">
    <property type="entry name" value="Nudix hydrolase 1"/>
    <property type="match status" value="1"/>
</dbReference>
<dbReference type="InterPro" id="IPR015797">
    <property type="entry name" value="NUDIX_hydrolase-like_dom_sf"/>
</dbReference>
<organism evidence="5 6">
    <name type="scientific">Pseudomonas aeruginosa</name>
    <dbReference type="NCBI Taxonomy" id="287"/>
    <lineage>
        <taxon>Bacteria</taxon>
        <taxon>Pseudomonadati</taxon>
        <taxon>Pseudomonadota</taxon>
        <taxon>Gammaproteobacteria</taxon>
        <taxon>Pseudomonadales</taxon>
        <taxon>Pseudomonadaceae</taxon>
        <taxon>Pseudomonas</taxon>
    </lineage>
</organism>
<dbReference type="CDD" id="cd04678">
    <property type="entry name" value="NUDIX_MTH2_Nudt15"/>
    <property type="match status" value="1"/>
</dbReference>
<dbReference type="PROSITE" id="PS00893">
    <property type="entry name" value="NUDIX_BOX"/>
    <property type="match status" value="1"/>
</dbReference>
<dbReference type="AlphaFoldDB" id="A0A241XS64"/>
<dbReference type="InterPro" id="IPR020084">
    <property type="entry name" value="NUDIX_hydrolase_CS"/>
</dbReference>
<dbReference type="PANTHER" id="PTHR16099">
    <property type="entry name" value="8-OXO-DGTP DIPHOSPHATES NUDT15"/>
    <property type="match status" value="1"/>
</dbReference>
<evidence type="ECO:0000256" key="3">
    <source>
        <dbReference type="RuleBase" id="RU003476"/>
    </source>
</evidence>
<dbReference type="Pfam" id="PF00293">
    <property type="entry name" value="NUDIX"/>
    <property type="match status" value="1"/>
</dbReference>
<gene>
    <name evidence="5" type="ORF">CAZ10_10140</name>
</gene>
<evidence type="ECO:0000313" key="5">
    <source>
        <dbReference type="EMBL" id="OTI63185.1"/>
    </source>
</evidence>